<evidence type="ECO:0000256" key="2">
    <source>
        <dbReference type="ARBA" id="ARBA00013064"/>
    </source>
</evidence>
<comment type="similarity">
    <text evidence="7">Belongs to the protein-tyrosine phosphatase family. Non-receptor class 4 subfamily.</text>
</comment>
<dbReference type="OrthoDB" id="10253954at2759"/>
<dbReference type="GO" id="GO:0005634">
    <property type="term" value="C:nucleus"/>
    <property type="evidence" value="ECO:0007669"/>
    <property type="project" value="TreeGrafter"/>
</dbReference>
<dbReference type="PANTHER" id="PTHR45983:SF2">
    <property type="entry name" value="PROTEIN-TYROSINE-PHOSPHATASE"/>
    <property type="match status" value="1"/>
</dbReference>
<sequence length="331" mass="38130">MSQANSKDIRRAIKAFVSHVESLEKAENPEENGFEAEYKLIQEAQSKNRRDNAFPMEAGKAESNLKKNRYKDILPYDEHRVVLSIVDGDPDSDYINASKLMGARGTGGYIATQGPLATTVSDFWRMIWEYNVEIIFMACRIVELGKIKCKQYWNDIDKSEEFGDITVTTEAEESIMSDCMRRNFQVTRGEEVRHVVQFHYSGWPDHGIPDDAGHIRDMIGIMRETRHNILAPLLVHCSAGCGRSGAIITIDYVWTLLEEGNFDDTFSLFDLICSFREQRMSIVQTADQYALVNKVLKTLCEEWLTRMATHTYENVDVDQVNCCFFYYIYER</sequence>
<evidence type="ECO:0000256" key="1">
    <source>
        <dbReference type="ARBA" id="ARBA00004496"/>
    </source>
</evidence>
<organism evidence="10 11">
    <name type="scientific">Candidula unifasciata</name>
    <dbReference type="NCBI Taxonomy" id="100452"/>
    <lineage>
        <taxon>Eukaryota</taxon>
        <taxon>Metazoa</taxon>
        <taxon>Spiralia</taxon>
        <taxon>Lophotrochozoa</taxon>
        <taxon>Mollusca</taxon>
        <taxon>Gastropoda</taxon>
        <taxon>Heterobranchia</taxon>
        <taxon>Euthyneura</taxon>
        <taxon>Panpulmonata</taxon>
        <taxon>Eupulmonata</taxon>
        <taxon>Stylommatophora</taxon>
        <taxon>Helicina</taxon>
        <taxon>Helicoidea</taxon>
        <taxon>Geomitridae</taxon>
        <taxon>Candidula</taxon>
    </lineage>
</organism>
<dbReference type="AlphaFoldDB" id="A0A8S3Z4G3"/>
<evidence type="ECO:0000256" key="4">
    <source>
        <dbReference type="ARBA" id="ARBA00022553"/>
    </source>
</evidence>
<dbReference type="InterPro" id="IPR003595">
    <property type="entry name" value="Tyr_Pase_cat"/>
</dbReference>
<dbReference type="EC" id="3.1.3.48" evidence="2"/>
<dbReference type="PROSITE" id="PS00383">
    <property type="entry name" value="TYR_PHOSPHATASE_1"/>
    <property type="match status" value="1"/>
</dbReference>
<evidence type="ECO:0000256" key="5">
    <source>
        <dbReference type="ARBA" id="ARBA00022801"/>
    </source>
</evidence>
<dbReference type="GO" id="GO:0004726">
    <property type="term" value="F:non-membrane spanning protein tyrosine phosphatase activity"/>
    <property type="evidence" value="ECO:0007669"/>
    <property type="project" value="InterPro"/>
</dbReference>
<dbReference type="InterPro" id="IPR047170">
    <property type="entry name" value="PTN12/18/22"/>
</dbReference>
<keyword evidence="5" id="KW-0378">Hydrolase</keyword>
<dbReference type="SMART" id="SM00404">
    <property type="entry name" value="PTPc_motif"/>
    <property type="match status" value="1"/>
</dbReference>
<dbReference type="PROSITE" id="PS50056">
    <property type="entry name" value="TYR_PHOSPHATASE_2"/>
    <property type="match status" value="1"/>
</dbReference>
<feature type="domain" description="Tyrosine-protein phosphatase" evidence="8">
    <location>
        <begin position="34"/>
        <end position="299"/>
    </location>
</feature>
<dbReference type="GO" id="GO:0005737">
    <property type="term" value="C:cytoplasm"/>
    <property type="evidence" value="ECO:0007669"/>
    <property type="project" value="UniProtKB-SubCell"/>
</dbReference>
<dbReference type="PROSITE" id="PS50055">
    <property type="entry name" value="TYR_PHOSPHATASE_PTP"/>
    <property type="match status" value="1"/>
</dbReference>
<name>A0A8S3Z4G3_9EUPU</name>
<dbReference type="PANTHER" id="PTHR45983">
    <property type="entry name" value="TYROSINE PHOSPHATSE N18, PUTATIVE-RELATED"/>
    <property type="match status" value="1"/>
</dbReference>
<evidence type="ECO:0000313" key="10">
    <source>
        <dbReference type="EMBL" id="CAG5124403.1"/>
    </source>
</evidence>
<feature type="domain" description="Tyrosine specific protein phosphatases" evidence="9">
    <location>
        <begin position="216"/>
        <end position="290"/>
    </location>
</feature>
<dbReference type="SUPFAM" id="SSF52799">
    <property type="entry name" value="(Phosphotyrosine protein) phosphatases II"/>
    <property type="match status" value="1"/>
</dbReference>
<gene>
    <name evidence="10" type="ORF">CUNI_LOCUS9961</name>
</gene>
<dbReference type="InterPro" id="IPR029021">
    <property type="entry name" value="Prot-tyrosine_phosphatase-like"/>
</dbReference>
<accession>A0A8S3Z4G3</accession>
<evidence type="ECO:0000256" key="3">
    <source>
        <dbReference type="ARBA" id="ARBA00022490"/>
    </source>
</evidence>
<comment type="caution">
    <text evidence="10">The sequence shown here is derived from an EMBL/GenBank/DDBJ whole genome shotgun (WGS) entry which is preliminary data.</text>
</comment>
<evidence type="ECO:0000259" key="9">
    <source>
        <dbReference type="PROSITE" id="PS50056"/>
    </source>
</evidence>
<comment type="subcellular location">
    <subcellularLocation>
        <location evidence="1">Cytoplasm</location>
    </subcellularLocation>
</comment>
<keyword evidence="3" id="KW-0963">Cytoplasm</keyword>
<feature type="non-terminal residue" evidence="10">
    <location>
        <position position="331"/>
    </location>
</feature>
<evidence type="ECO:0000256" key="7">
    <source>
        <dbReference type="ARBA" id="ARBA00034734"/>
    </source>
</evidence>
<dbReference type="Proteomes" id="UP000678393">
    <property type="component" value="Unassembled WGS sequence"/>
</dbReference>
<evidence type="ECO:0000259" key="8">
    <source>
        <dbReference type="PROSITE" id="PS50055"/>
    </source>
</evidence>
<dbReference type="InterPro" id="IPR000242">
    <property type="entry name" value="PTP_cat"/>
</dbReference>
<proteinExistence type="inferred from homology"/>
<keyword evidence="6" id="KW-0904">Protein phosphatase</keyword>
<dbReference type="InterPro" id="IPR000387">
    <property type="entry name" value="Tyr_Pase_dom"/>
</dbReference>
<protein>
    <recommendedName>
        <fullName evidence="2">protein-tyrosine-phosphatase</fullName>
        <ecNumber evidence="2">3.1.3.48</ecNumber>
    </recommendedName>
</protein>
<dbReference type="Gene3D" id="3.90.190.10">
    <property type="entry name" value="Protein tyrosine phosphatase superfamily"/>
    <property type="match status" value="1"/>
</dbReference>
<dbReference type="EMBL" id="CAJHNH020001774">
    <property type="protein sequence ID" value="CAG5124403.1"/>
    <property type="molecule type" value="Genomic_DNA"/>
</dbReference>
<dbReference type="InterPro" id="IPR016130">
    <property type="entry name" value="Tyr_Pase_AS"/>
</dbReference>
<dbReference type="SMART" id="SM00194">
    <property type="entry name" value="PTPc"/>
    <property type="match status" value="1"/>
</dbReference>
<evidence type="ECO:0000313" key="11">
    <source>
        <dbReference type="Proteomes" id="UP000678393"/>
    </source>
</evidence>
<reference evidence="10" key="1">
    <citation type="submission" date="2021-04" db="EMBL/GenBank/DDBJ databases">
        <authorList>
            <consortium name="Molecular Ecology Group"/>
        </authorList>
    </citation>
    <scope>NUCLEOTIDE SEQUENCE</scope>
</reference>
<evidence type="ECO:0000256" key="6">
    <source>
        <dbReference type="ARBA" id="ARBA00022912"/>
    </source>
</evidence>
<dbReference type="PRINTS" id="PR00700">
    <property type="entry name" value="PRTYPHPHTASE"/>
</dbReference>
<dbReference type="Pfam" id="PF00102">
    <property type="entry name" value="Y_phosphatase"/>
    <property type="match status" value="1"/>
</dbReference>
<keyword evidence="4" id="KW-0597">Phosphoprotein</keyword>
<dbReference type="FunFam" id="3.90.190.10:FF:000045">
    <property type="entry name" value="Tyrosine-protein phosphatase non-receptor type 12"/>
    <property type="match status" value="1"/>
</dbReference>
<keyword evidence="11" id="KW-1185">Reference proteome</keyword>